<feature type="region of interest" description="Disordered" evidence="2">
    <location>
        <begin position="1"/>
        <end position="119"/>
    </location>
</feature>
<dbReference type="PANTHER" id="PTHR46014">
    <property type="entry name" value="TETRATRICOPEPTIDE REPEAT PROTEIN 1"/>
    <property type="match status" value="1"/>
</dbReference>
<feature type="coiled-coil region" evidence="1">
    <location>
        <begin position="590"/>
        <end position="617"/>
    </location>
</feature>
<dbReference type="SUPFAM" id="SSF48452">
    <property type="entry name" value="TPR-like"/>
    <property type="match status" value="1"/>
</dbReference>
<dbReference type="InterPro" id="IPR011990">
    <property type="entry name" value="TPR-like_helical_dom_sf"/>
</dbReference>
<evidence type="ECO:0000313" key="4">
    <source>
        <dbReference type="Proteomes" id="UP001150907"/>
    </source>
</evidence>
<organism evidence="3 4">
    <name type="scientific">Coemansia thaxteri</name>
    <dbReference type="NCBI Taxonomy" id="2663907"/>
    <lineage>
        <taxon>Eukaryota</taxon>
        <taxon>Fungi</taxon>
        <taxon>Fungi incertae sedis</taxon>
        <taxon>Zoopagomycota</taxon>
        <taxon>Kickxellomycotina</taxon>
        <taxon>Kickxellomycetes</taxon>
        <taxon>Kickxellales</taxon>
        <taxon>Kickxellaceae</taxon>
        <taxon>Coemansia</taxon>
    </lineage>
</organism>
<sequence length="703" mass="75348">MDWSSTRAQSVDNAAASSSSGVRASSLTPNYSPSLGKCSPAGPKDTKDDPFGELVSFTSSAAGRTSAKMTLRERQQMLDEQSRSSSPFSGVQQPAGAESTKPAALGASSGQPDAWNFDALENAGSSLRLAGRTSVPSKPQRMGVASSALDFDPLARPMQAPVVAAPSLSKAPNTGLSYPPDSASSSDDDPIPMDIGWPAQARQESFVDMDFEIAQIVEYGFSAEQATTALEISGSTRAAIQLLREQQATMRQVAGKQTRLPQEPSLPRNQRQQQIERANQGESSSDEDVDAHGFSYKDRVRGSNNGRGQTSTQSSAFGKMPNSDKLLATANELGSTVWKQANSWFAIGKKKVMELQETVMDQSKSVTQGFGGASRNRSYESEYLPSTQRYRDYGSSSSDDDNEVYMSANRRRTDRSDGKTAKALGSRPNNDTARRGPAQMDDSFSRMGSDAGQPKARTAYPQDCLQQSSQPSLQPKPSSQGFNSSRASSARPSPAPIPTIPDSTLRESASAKTNANEQFKLGQFGDAVEGYASAINSILRHTSVHPILIVLYNNRALAYARNGESKSAVADCSLALELCDQYQGNGTIELAASAGRVDVAEQRAKALQRRAEALEASENYADGLRDWKSLREAAREPAQRQQSSRGIQRCEKALGISQPSSSSARPSPAAATKPAEAKPEDIASVFASISLAARLWMMLQAQK</sequence>
<evidence type="ECO:0000256" key="1">
    <source>
        <dbReference type="SAM" id="Coils"/>
    </source>
</evidence>
<feature type="compositionally biased region" description="Low complexity" evidence="2">
    <location>
        <begin position="657"/>
        <end position="674"/>
    </location>
</feature>
<keyword evidence="1" id="KW-0175">Coiled coil</keyword>
<reference evidence="3" key="1">
    <citation type="submission" date="2022-07" db="EMBL/GenBank/DDBJ databases">
        <title>Phylogenomic reconstructions and comparative analyses of Kickxellomycotina fungi.</title>
        <authorList>
            <person name="Reynolds N.K."/>
            <person name="Stajich J.E."/>
            <person name="Barry K."/>
            <person name="Grigoriev I.V."/>
            <person name="Crous P."/>
            <person name="Smith M.E."/>
        </authorList>
    </citation>
    <scope>NUCLEOTIDE SEQUENCE</scope>
    <source>
        <strain evidence="3">IMI 214461</strain>
    </source>
</reference>
<protein>
    <submittedName>
        <fullName evidence="3">Auxilin-like clathrin-binding protein required for normal clathrin function</fullName>
    </submittedName>
</protein>
<name>A0A9W8EKB8_9FUNG</name>
<dbReference type="OrthoDB" id="1717591at2759"/>
<dbReference type="EMBL" id="JANBQF010000008">
    <property type="protein sequence ID" value="KAJ2008272.1"/>
    <property type="molecule type" value="Genomic_DNA"/>
</dbReference>
<dbReference type="AlphaFoldDB" id="A0A9W8EKB8"/>
<dbReference type="InterPro" id="IPR019734">
    <property type="entry name" value="TPR_rpt"/>
</dbReference>
<dbReference type="InterPro" id="IPR052769">
    <property type="entry name" value="TPR_domain_protein"/>
</dbReference>
<evidence type="ECO:0000256" key="2">
    <source>
        <dbReference type="SAM" id="MobiDB-lite"/>
    </source>
</evidence>
<gene>
    <name evidence="3" type="primary">SWA2</name>
    <name evidence="3" type="ORF">H4R26_000306</name>
</gene>
<feature type="compositionally biased region" description="Polar residues" evidence="2">
    <location>
        <begin position="302"/>
        <end position="316"/>
    </location>
</feature>
<comment type="caution">
    <text evidence="3">The sequence shown here is derived from an EMBL/GenBank/DDBJ whole genome shotgun (WGS) entry which is preliminary data.</text>
</comment>
<dbReference type="Gene3D" id="1.25.40.10">
    <property type="entry name" value="Tetratricopeptide repeat domain"/>
    <property type="match status" value="1"/>
</dbReference>
<feature type="region of interest" description="Disordered" evidence="2">
    <location>
        <begin position="164"/>
        <end position="196"/>
    </location>
</feature>
<proteinExistence type="predicted"/>
<feature type="compositionally biased region" description="Low complexity" evidence="2">
    <location>
        <begin position="465"/>
        <end position="492"/>
    </location>
</feature>
<feature type="region of interest" description="Disordered" evidence="2">
    <location>
        <begin position="655"/>
        <end position="678"/>
    </location>
</feature>
<feature type="compositionally biased region" description="Polar residues" evidence="2">
    <location>
        <begin position="83"/>
        <end position="92"/>
    </location>
</feature>
<feature type="region of interest" description="Disordered" evidence="2">
    <location>
        <begin position="250"/>
        <end position="322"/>
    </location>
</feature>
<keyword evidence="4" id="KW-1185">Reference proteome</keyword>
<feature type="compositionally biased region" description="Low complexity" evidence="2">
    <location>
        <begin position="14"/>
        <end position="26"/>
    </location>
</feature>
<feature type="compositionally biased region" description="Polar residues" evidence="2">
    <location>
        <begin position="267"/>
        <end position="283"/>
    </location>
</feature>
<dbReference type="Proteomes" id="UP001150907">
    <property type="component" value="Unassembled WGS sequence"/>
</dbReference>
<dbReference type="SMART" id="SM00028">
    <property type="entry name" value="TPR"/>
    <property type="match status" value="2"/>
</dbReference>
<feature type="region of interest" description="Disordered" evidence="2">
    <location>
        <begin position="363"/>
        <end position="511"/>
    </location>
</feature>
<dbReference type="PANTHER" id="PTHR46014:SF1">
    <property type="entry name" value="TETRATRICOPEPTIDE REPEAT PROTEIN 1"/>
    <property type="match status" value="1"/>
</dbReference>
<feature type="compositionally biased region" description="Basic and acidic residues" evidence="2">
    <location>
        <begin position="70"/>
        <end position="82"/>
    </location>
</feature>
<feature type="compositionally biased region" description="Polar residues" evidence="2">
    <location>
        <begin position="1"/>
        <end position="12"/>
    </location>
</feature>
<evidence type="ECO:0000313" key="3">
    <source>
        <dbReference type="EMBL" id="KAJ2008272.1"/>
    </source>
</evidence>
<accession>A0A9W8EKB8</accession>